<evidence type="ECO:0000256" key="3">
    <source>
        <dbReference type="ARBA" id="ARBA00022502"/>
    </source>
</evidence>
<organism evidence="11 12">
    <name type="scientific">Cobetia marina</name>
    <name type="common">Deleya marina</name>
    <dbReference type="NCBI Taxonomy" id="28258"/>
    <lineage>
        <taxon>Bacteria</taxon>
        <taxon>Pseudomonadati</taxon>
        <taxon>Pseudomonadota</taxon>
        <taxon>Gammaproteobacteria</taxon>
        <taxon>Oceanospirillales</taxon>
        <taxon>Halomonadaceae</taxon>
        <taxon>Cobetia</taxon>
    </lineage>
</organism>
<comment type="subcellular location">
    <subcellularLocation>
        <location evidence="1">Endoplasmic reticulum membrane</location>
        <topology evidence="1">Multi-pass membrane protein</topology>
    </subcellularLocation>
</comment>
<evidence type="ECO:0000313" key="12">
    <source>
        <dbReference type="Proteomes" id="UP001378242"/>
    </source>
</evidence>
<keyword evidence="3" id="KW-0337">GPI-anchor biosynthesis</keyword>
<evidence type="ECO:0000313" key="11">
    <source>
        <dbReference type="EMBL" id="MEL0616162.1"/>
    </source>
</evidence>
<evidence type="ECO:0000256" key="5">
    <source>
        <dbReference type="ARBA" id="ARBA00022679"/>
    </source>
</evidence>
<keyword evidence="4" id="KW-0328">Glycosyltransferase</keyword>
<feature type="transmembrane region" description="Helical" evidence="10">
    <location>
        <begin position="376"/>
        <end position="396"/>
    </location>
</feature>
<dbReference type="PANTHER" id="PTHR12468">
    <property type="entry name" value="GPI MANNOSYLTRANSFERASE 2"/>
    <property type="match status" value="1"/>
</dbReference>
<gene>
    <name evidence="11" type="ORF">V6243_04905</name>
</gene>
<comment type="pathway">
    <text evidence="2">Glycolipid biosynthesis; glycosylphosphatidylinositol-anchor biosynthesis.</text>
</comment>
<keyword evidence="5" id="KW-0808">Transferase</keyword>
<dbReference type="PANTHER" id="PTHR12468:SF2">
    <property type="entry name" value="GPI MANNOSYLTRANSFERASE 2"/>
    <property type="match status" value="1"/>
</dbReference>
<protein>
    <submittedName>
        <fullName evidence="11">Uncharacterized protein</fullName>
    </submittedName>
</protein>
<dbReference type="EMBL" id="JBAKAP010000004">
    <property type="protein sequence ID" value="MEL0616162.1"/>
    <property type="molecule type" value="Genomic_DNA"/>
</dbReference>
<evidence type="ECO:0000256" key="7">
    <source>
        <dbReference type="ARBA" id="ARBA00022824"/>
    </source>
</evidence>
<feature type="transmembrane region" description="Helical" evidence="10">
    <location>
        <begin position="170"/>
        <end position="192"/>
    </location>
</feature>
<feature type="transmembrane region" description="Helical" evidence="10">
    <location>
        <begin position="204"/>
        <end position="225"/>
    </location>
</feature>
<evidence type="ECO:0000256" key="4">
    <source>
        <dbReference type="ARBA" id="ARBA00022676"/>
    </source>
</evidence>
<reference evidence="11 12" key="1">
    <citation type="submission" date="2024-02" db="EMBL/GenBank/DDBJ databases">
        <title>Bacteria isolated from the canopy kelp, Nereocystis luetkeana.</title>
        <authorList>
            <person name="Pfister C.A."/>
            <person name="Younker I.T."/>
            <person name="Light S.H."/>
        </authorList>
    </citation>
    <scope>NUCLEOTIDE SEQUENCE [LARGE SCALE GENOMIC DNA]</scope>
    <source>
        <strain evidence="11 12">TI.5.07</strain>
    </source>
</reference>
<proteinExistence type="predicted"/>
<evidence type="ECO:0000256" key="10">
    <source>
        <dbReference type="SAM" id="Phobius"/>
    </source>
</evidence>
<feature type="transmembrane region" description="Helical" evidence="10">
    <location>
        <begin position="245"/>
        <end position="264"/>
    </location>
</feature>
<feature type="transmembrane region" description="Helical" evidence="10">
    <location>
        <begin position="128"/>
        <end position="150"/>
    </location>
</feature>
<evidence type="ECO:0000256" key="8">
    <source>
        <dbReference type="ARBA" id="ARBA00022989"/>
    </source>
</evidence>
<feature type="transmembrane region" description="Helical" evidence="10">
    <location>
        <begin position="307"/>
        <end position="326"/>
    </location>
</feature>
<evidence type="ECO:0000256" key="2">
    <source>
        <dbReference type="ARBA" id="ARBA00004687"/>
    </source>
</evidence>
<dbReference type="InterPro" id="IPR007315">
    <property type="entry name" value="PIG-V/Gpi18"/>
</dbReference>
<feature type="transmembrane region" description="Helical" evidence="10">
    <location>
        <begin position="44"/>
        <end position="64"/>
    </location>
</feature>
<keyword evidence="8 10" id="KW-1133">Transmembrane helix</keyword>
<dbReference type="Proteomes" id="UP001378242">
    <property type="component" value="Unassembled WGS sequence"/>
</dbReference>
<name>A0ABU9GCG5_COBMA</name>
<keyword evidence="12" id="KW-1185">Reference proteome</keyword>
<accession>A0ABU9GCG5</accession>
<keyword evidence="9 10" id="KW-0472">Membrane</keyword>
<evidence type="ECO:0000256" key="6">
    <source>
        <dbReference type="ARBA" id="ARBA00022692"/>
    </source>
</evidence>
<keyword evidence="6 10" id="KW-0812">Transmembrane</keyword>
<evidence type="ECO:0000256" key="1">
    <source>
        <dbReference type="ARBA" id="ARBA00004477"/>
    </source>
</evidence>
<comment type="caution">
    <text evidence="11">The sequence shown here is derived from an EMBL/GenBank/DDBJ whole genome shotgun (WGS) entry which is preliminary data.</text>
</comment>
<feature type="transmembrane region" description="Helical" evidence="10">
    <location>
        <begin position="333"/>
        <end position="356"/>
    </location>
</feature>
<evidence type="ECO:0000256" key="9">
    <source>
        <dbReference type="ARBA" id="ARBA00023136"/>
    </source>
</evidence>
<dbReference type="RefSeq" id="WP_077372602.1">
    <property type="nucleotide sequence ID" value="NZ_FPLA01000002.1"/>
</dbReference>
<keyword evidence="7" id="KW-0256">Endoplasmic reticulum</keyword>
<sequence>MNDSTAVKAERMGKGRLAALGAALIAETPSPSDALVRARTASIPWAHILLALVITRLAWLAIAAHGDQSYLHAMAQFDGSWFKGIMTRGYDVEARGMSDGDAANWAFFPLYPALLWLVTLGGQLDPELMGVLLSNVLLAAALGLGCRYLAITRPDASPLLFVWLVASMPYSFYFSALYSESLFWLLCLASLIDWRCQRTGRVMLWTLLLSMTRATGVFWVIAMGIELLARLRLAAFAELWRRPDWLLIGVMGPLGLFLFMAVLYHQTGDALAFSHVQISWGREMGNPIVNLVQGLGYWFTAPETLRPAWQASMALIGIALIGWLGLQRRWLEMGLAAFTLFIPLATGLDAIPRYLIGMPVFVLALLDLLTRLPSRLAWGLVALGALFNLWLVENWYDAAFWLV</sequence>